<keyword evidence="1" id="KW-0812">Transmembrane</keyword>
<dbReference type="Proteomes" id="UP001139451">
    <property type="component" value="Unassembled WGS sequence"/>
</dbReference>
<evidence type="ECO:0000256" key="1">
    <source>
        <dbReference type="SAM" id="Phobius"/>
    </source>
</evidence>
<comment type="caution">
    <text evidence="2">The sequence shown here is derived from an EMBL/GenBank/DDBJ whole genome shotgun (WGS) entry which is preliminary data.</text>
</comment>
<proteinExistence type="predicted"/>
<reference evidence="2" key="1">
    <citation type="submission" date="2022-05" db="EMBL/GenBank/DDBJ databases">
        <title>Sphingomonas sp. strain MG17 Genome sequencing and assembly.</title>
        <authorList>
            <person name="Kim I."/>
        </authorList>
    </citation>
    <scope>NUCLEOTIDE SEQUENCE</scope>
    <source>
        <strain evidence="2">MG17</strain>
    </source>
</reference>
<accession>A0A9X2HL96</accession>
<gene>
    <name evidence="2" type="ORF">M9978_12735</name>
</gene>
<feature type="transmembrane region" description="Helical" evidence="1">
    <location>
        <begin position="61"/>
        <end position="81"/>
    </location>
</feature>
<protein>
    <submittedName>
        <fullName evidence="2">Uncharacterized protein</fullName>
    </submittedName>
</protein>
<dbReference type="AlphaFoldDB" id="A0A9X2HL96"/>
<dbReference type="EMBL" id="JAMLDX010000009">
    <property type="protein sequence ID" value="MCP3731294.1"/>
    <property type="molecule type" value="Genomic_DNA"/>
</dbReference>
<feature type="transmembrane region" description="Helical" evidence="1">
    <location>
        <begin position="35"/>
        <end position="55"/>
    </location>
</feature>
<keyword evidence="1" id="KW-0472">Membrane</keyword>
<keyword evidence="1" id="KW-1133">Transmembrane helix</keyword>
<organism evidence="2 3">
    <name type="scientific">Sphingomonas tagetis</name>
    <dbReference type="NCBI Taxonomy" id="2949092"/>
    <lineage>
        <taxon>Bacteria</taxon>
        <taxon>Pseudomonadati</taxon>
        <taxon>Pseudomonadota</taxon>
        <taxon>Alphaproteobacteria</taxon>
        <taxon>Sphingomonadales</taxon>
        <taxon>Sphingomonadaceae</taxon>
        <taxon>Sphingomonas</taxon>
    </lineage>
</organism>
<keyword evidence="3" id="KW-1185">Reference proteome</keyword>
<name>A0A9X2HL96_9SPHN</name>
<dbReference type="RefSeq" id="WP_254293767.1">
    <property type="nucleotide sequence ID" value="NZ_JAMLDX010000009.1"/>
</dbReference>
<feature type="transmembrane region" description="Helical" evidence="1">
    <location>
        <begin position="6"/>
        <end position="28"/>
    </location>
</feature>
<evidence type="ECO:0000313" key="3">
    <source>
        <dbReference type="Proteomes" id="UP001139451"/>
    </source>
</evidence>
<evidence type="ECO:0000313" key="2">
    <source>
        <dbReference type="EMBL" id="MCP3731294.1"/>
    </source>
</evidence>
<sequence>MQFLAAIIGMLVSVPPLIFFWIGTGTFVRPSERRLAVIVTLVSAALLALSAVLFFTRAVQAVQGTLLAVQVLAVSLILLTYRKRR</sequence>